<keyword evidence="2" id="KW-0472">Membrane</keyword>
<reference evidence="4" key="1">
    <citation type="submission" date="2023-01" db="EMBL/GenBank/DDBJ databases">
        <authorList>
            <person name="Van Ghelder C."/>
            <person name="Rancurel C."/>
        </authorList>
    </citation>
    <scope>NUCLEOTIDE SEQUENCE</scope>
    <source>
        <strain evidence="4">CNCM I-4278</strain>
    </source>
</reference>
<evidence type="ECO:0000259" key="3">
    <source>
        <dbReference type="Pfam" id="PF18142"/>
    </source>
</evidence>
<keyword evidence="1" id="KW-0175">Coiled coil</keyword>
<accession>A0A9W4UBW1</accession>
<dbReference type="NCBIfam" id="NF033635">
    <property type="entry name" value="SLATT_fungal"/>
    <property type="match status" value="1"/>
</dbReference>
<dbReference type="PANTHER" id="PTHR38793:SF3">
    <property type="entry name" value="SMODS AND SLOG-ASSOCIATING 2TM EFFECTOR DOMAIN-CONTAINING PROTEIN"/>
    <property type="match status" value="1"/>
</dbReference>
<dbReference type="EMBL" id="CAOQHR010000003">
    <property type="protein sequence ID" value="CAI6331442.1"/>
    <property type="molecule type" value="Genomic_DNA"/>
</dbReference>
<comment type="caution">
    <text evidence="4">The sequence shown here is derived from an EMBL/GenBank/DDBJ whole genome shotgun (WGS) entry which is preliminary data.</text>
</comment>
<sequence>MPIADFIPPAFRHGTRDRVRSVEEGMTDSTYQPPPAITESQATMVPTDDKLAIFRHLVGIHSTRSFAPSRTRGDTLPDLSHNNLHFDGRAAPNLGIYNRVCHREQAAKRGYKFAAVFINTCLGTQVVVAAALTALGAANSSHTAVTAFGAINTMIAGILTYLKGSGLPNRIRYYENEWKRVREYIEQRERDFSRPACGLDVYEIVRVVEGMYEEVKADIQSNTPDNYISVGDIRARGAAGTNPMPRLPGLKGIADGSEGRLKELEMKYGHKVADLLDGLARKEEERLGVLEKELDGRKKEVLSKGAEIERDVESRGSRLVELERDARNEAAERREHLSRIGEELKDEIFIHRRE</sequence>
<evidence type="ECO:0000313" key="4">
    <source>
        <dbReference type="EMBL" id="CAI6331442.1"/>
    </source>
</evidence>
<feature type="transmembrane region" description="Helical" evidence="2">
    <location>
        <begin position="144"/>
        <end position="162"/>
    </location>
</feature>
<dbReference type="Pfam" id="PF18142">
    <property type="entry name" value="SLATT_fungal"/>
    <property type="match status" value="1"/>
</dbReference>
<name>A0A9W4UBW1_9PLEO</name>
<dbReference type="PANTHER" id="PTHR38793">
    <property type="entry name" value="SLATT_FUNGAL DOMAIN-CONTAINING PROTEIN-RELATED"/>
    <property type="match status" value="1"/>
</dbReference>
<feature type="coiled-coil region" evidence="1">
    <location>
        <begin position="280"/>
        <end position="347"/>
    </location>
</feature>
<organism evidence="4 5">
    <name type="scientific">Periconia digitata</name>
    <dbReference type="NCBI Taxonomy" id="1303443"/>
    <lineage>
        <taxon>Eukaryota</taxon>
        <taxon>Fungi</taxon>
        <taxon>Dikarya</taxon>
        <taxon>Ascomycota</taxon>
        <taxon>Pezizomycotina</taxon>
        <taxon>Dothideomycetes</taxon>
        <taxon>Pleosporomycetidae</taxon>
        <taxon>Pleosporales</taxon>
        <taxon>Massarineae</taxon>
        <taxon>Periconiaceae</taxon>
        <taxon>Periconia</taxon>
    </lineage>
</organism>
<proteinExistence type="predicted"/>
<keyword evidence="2" id="KW-1133">Transmembrane helix</keyword>
<evidence type="ECO:0000256" key="1">
    <source>
        <dbReference type="SAM" id="Coils"/>
    </source>
</evidence>
<feature type="transmembrane region" description="Helical" evidence="2">
    <location>
        <begin position="113"/>
        <end position="138"/>
    </location>
</feature>
<gene>
    <name evidence="4" type="ORF">PDIGIT_LOCUS4467</name>
</gene>
<keyword evidence="2" id="KW-0812">Transmembrane</keyword>
<dbReference type="OrthoDB" id="4472872at2759"/>
<dbReference type="AlphaFoldDB" id="A0A9W4UBW1"/>
<protein>
    <recommendedName>
        <fullName evidence="3">SMODS and SLOG-associating 2TM effector domain-containing protein</fullName>
    </recommendedName>
</protein>
<evidence type="ECO:0000313" key="5">
    <source>
        <dbReference type="Proteomes" id="UP001152607"/>
    </source>
</evidence>
<keyword evidence="5" id="KW-1185">Reference proteome</keyword>
<dbReference type="Proteomes" id="UP001152607">
    <property type="component" value="Unassembled WGS sequence"/>
</dbReference>
<feature type="domain" description="SMODS and SLOG-associating 2TM effector" evidence="3">
    <location>
        <begin position="99"/>
        <end position="218"/>
    </location>
</feature>
<evidence type="ECO:0000256" key="2">
    <source>
        <dbReference type="SAM" id="Phobius"/>
    </source>
</evidence>
<dbReference type="InterPro" id="IPR041622">
    <property type="entry name" value="SLATT_fungi"/>
</dbReference>